<evidence type="ECO:0000256" key="7">
    <source>
        <dbReference type="ARBA" id="ARBA00022840"/>
    </source>
</evidence>
<dbReference type="SUPFAM" id="SSF101353">
    <property type="entry name" value="Putative anticodon-binding domain of alanyl-tRNA synthetase (AlaRS)"/>
    <property type="match status" value="1"/>
</dbReference>
<evidence type="ECO:0000256" key="6">
    <source>
        <dbReference type="ARBA" id="ARBA00022833"/>
    </source>
</evidence>
<comment type="subcellular location">
    <subcellularLocation>
        <location evidence="11">Cytoplasm</location>
    </subcellularLocation>
</comment>
<dbReference type="Gene3D" id="3.30.980.10">
    <property type="entry name" value="Threonyl-trna Synthetase, Chain A, domain 2"/>
    <property type="match status" value="1"/>
</dbReference>
<dbReference type="EMBL" id="JAANHS010000008">
    <property type="protein sequence ID" value="NHB77427.1"/>
    <property type="molecule type" value="Genomic_DNA"/>
</dbReference>
<feature type="binding site" evidence="11">
    <location>
        <position position="681"/>
    </location>
    <ligand>
        <name>Zn(2+)</name>
        <dbReference type="ChEBI" id="CHEBI:29105"/>
    </ligand>
</feature>
<dbReference type="Pfam" id="PF07973">
    <property type="entry name" value="tRNA_SAD"/>
    <property type="match status" value="1"/>
</dbReference>
<protein>
    <recommendedName>
        <fullName evidence="11">Alanine--tRNA ligase</fullName>
        <ecNumber evidence="11">6.1.1.7</ecNumber>
    </recommendedName>
    <alternativeName>
        <fullName evidence="11">Alanyl-tRNA synthetase</fullName>
        <shortName evidence="11">AlaRS</shortName>
    </alternativeName>
</protein>
<evidence type="ECO:0000256" key="11">
    <source>
        <dbReference type="HAMAP-Rule" id="MF_00036"/>
    </source>
</evidence>
<dbReference type="InterPro" id="IPR002318">
    <property type="entry name" value="Ala-tRNA-lgiase_IIc"/>
</dbReference>
<dbReference type="InterPro" id="IPR009000">
    <property type="entry name" value="Transl_B-barrel_sf"/>
</dbReference>
<keyword evidence="14" id="KW-1185">Reference proteome</keyword>
<dbReference type="PANTHER" id="PTHR11777:SF9">
    <property type="entry name" value="ALANINE--TRNA LIGASE, CYTOPLASMIC"/>
    <property type="match status" value="1"/>
</dbReference>
<dbReference type="Gene3D" id="3.30.930.10">
    <property type="entry name" value="Bira Bifunctional Protein, Domain 2"/>
    <property type="match status" value="1"/>
</dbReference>
<comment type="function">
    <text evidence="11">Catalyzes the attachment of alanine to tRNA(Ala) in a two-step reaction: alanine is first activated by ATP to form Ala-AMP and then transferred to the acceptor end of tRNA(Ala). Also edits incorrectly charged Ser-tRNA(Ala) and Gly-tRNA(Ala) via its editing domain.</text>
</comment>
<dbReference type="PRINTS" id="PR00980">
    <property type="entry name" value="TRNASYNTHALA"/>
</dbReference>
<dbReference type="CDD" id="cd00673">
    <property type="entry name" value="AlaRS_core"/>
    <property type="match status" value="1"/>
</dbReference>
<dbReference type="SUPFAM" id="SSF50447">
    <property type="entry name" value="Translation proteins"/>
    <property type="match status" value="1"/>
</dbReference>
<keyword evidence="3 11" id="KW-0436">Ligase</keyword>
<evidence type="ECO:0000256" key="9">
    <source>
        <dbReference type="ARBA" id="ARBA00022917"/>
    </source>
</evidence>
<dbReference type="SMART" id="SM00863">
    <property type="entry name" value="tRNA_SAD"/>
    <property type="match status" value="1"/>
</dbReference>
<keyword evidence="9 11" id="KW-0648">Protein biosynthesis</keyword>
<accession>A0ABX0G986</accession>
<keyword evidence="10 11" id="KW-0030">Aminoacyl-tRNA synthetase</keyword>
<dbReference type="HAMAP" id="MF_00036_B">
    <property type="entry name" value="Ala_tRNA_synth_B"/>
    <property type="match status" value="1"/>
</dbReference>
<evidence type="ECO:0000256" key="3">
    <source>
        <dbReference type="ARBA" id="ARBA00022598"/>
    </source>
</evidence>
<feature type="binding site" evidence="11">
    <location>
        <position position="563"/>
    </location>
    <ligand>
        <name>Zn(2+)</name>
        <dbReference type="ChEBI" id="CHEBI:29105"/>
    </ligand>
</feature>
<dbReference type="SUPFAM" id="SSF55681">
    <property type="entry name" value="Class II aaRS and biotin synthetases"/>
    <property type="match status" value="1"/>
</dbReference>
<dbReference type="InterPro" id="IPR018163">
    <property type="entry name" value="Thr/Ala-tRNA-synth_IIc_edit"/>
</dbReference>
<name>A0ABX0G986_9RHOB</name>
<dbReference type="InterPro" id="IPR018162">
    <property type="entry name" value="Ala-tRNA-ligase_IIc_anticod-bd"/>
</dbReference>
<keyword evidence="5 11" id="KW-0547">Nucleotide-binding</keyword>
<comment type="similarity">
    <text evidence="1 11">Belongs to the class-II aminoacyl-tRNA synthetase family.</text>
</comment>
<keyword evidence="7 11" id="KW-0067">ATP-binding</keyword>
<comment type="catalytic activity">
    <reaction evidence="11">
        <text>tRNA(Ala) + L-alanine + ATP = L-alanyl-tRNA(Ala) + AMP + diphosphate</text>
        <dbReference type="Rhea" id="RHEA:12540"/>
        <dbReference type="Rhea" id="RHEA-COMP:9657"/>
        <dbReference type="Rhea" id="RHEA-COMP:9923"/>
        <dbReference type="ChEBI" id="CHEBI:30616"/>
        <dbReference type="ChEBI" id="CHEBI:33019"/>
        <dbReference type="ChEBI" id="CHEBI:57972"/>
        <dbReference type="ChEBI" id="CHEBI:78442"/>
        <dbReference type="ChEBI" id="CHEBI:78497"/>
        <dbReference type="ChEBI" id="CHEBI:456215"/>
        <dbReference type="EC" id="6.1.1.7"/>
    </reaction>
</comment>
<reference evidence="13 14" key="1">
    <citation type="journal article" date="2022" name="Microorganisms">
        <title>Genome Sequence and Characterization of a Xanthorhodopsin-Containing, Aerobic Anoxygenic Phototrophic Rhodobacter Species, Isolated from Mesophilic Conditions at Yellowstone National Park.</title>
        <authorList>
            <person name="Kyndt J.A."/>
            <person name="Robertson S."/>
            <person name="Shoffstall I.B."/>
            <person name="Ramaley R.F."/>
            <person name="Meyer T.E."/>
        </authorList>
    </citation>
    <scope>NUCLEOTIDE SEQUENCE [LARGE SCALE GENOMIC DNA]</scope>
    <source>
        <strain evidence="13 14">M37P</strain>
    </source>
</reference>
<feature type="binding site" evidence="11">
    <location>
        <position position="677"/>
    </location>
    <ligand>
        <name>Zn(2+)</name>
        <dbReference type="ChEBI" id="CHEBI:29105"/>
    </ligand>
</feature>
<sequence length="884" mass="95308">MPSLNDIRSTFLDFFRRNDHRVVESSPLVPRNDPTLMFTNSGMVQFKNLFTGVETRDYKRATTAQKCVRAGGKHNDLDNVGYTARHHTFFEMLGNFSFGDYFKDQAIAFAWELLTRDFGLSRDKLLVTVYHTDDEAAAIWKKVSGLSDDRIIRIASDDNFWRMGPTGPCGPCTEIFYDHGPHIWGGPPGSAEEDGDRFIEIWNNVFMQNEQFADGRLVPLEMQSIDTGMGLERIGALLQGKHDNYDTDLMRSLIEASANVTSQDPDGPGKIHHRVIADHLRSTSFLIADGVMPSNEGRGYVLRRIMRRAMRHAHMLGAQDPVMHRLVPALVRQMGGAYPELSRAQALIEETLRTEETKFKQTLDRGLRLLDDELAGLPEGAALPGAAAFKLYDTYGFPLDLTQDALREKGREVDVQGFDAAMAEQKAKARAAWSGTGAAGDAKIWFDLAEEHGVTEFLGYDTETAEGVITALVRDGSVVGQAETGQTVQVVVNQTPFYAESGGQVGDAGLIRTQTGLAEVTDVKKAAGVFIHIAKVMEGTVIKGQPAKLEVAHARRAAIRANHSATHLLHEALRRKLGEHVAQRGSLNAADRLRFDFSHSAAIAPDDLHAIEAEVNAFIRQNAPVETRIMTPDDARAIGAQALFGEKYGEEVRVVSMGVLEGSGKGSDGKTYSIELCGGTHVSRTGDIGAMVILSESASSAGVRRIEALTGQAALDHLRQQDARLNDIAAIIKAPPAELAERIRALFEERKALANEVAQLRRELAMGGKAAGPEAREINGVKFIAQVLSGVSGKDLPALIDEMKARLGSGAVLLIADTGAKPAVAAGVTQDLTGRLSAVTLVKAAAEAMGGKGGGGRPDLAQAGGADIGRAEAAIQAAEAAMEA</sequence>
<dbReference type="PANTHER" id="PTHR11777">
    <property type="entry name" value="ALANYL-TRNA SYNTHETASE"/>
    <property type="match status" value="1"/>
</dbReference>
<dbReference type="RefSeq" id="WP_166403457.1">
    <property type="nucleotide sequence ID" value="NZ_JAANHS010000008.1"/>
</dbReference>
<evidence type="ECO:0000256" key="8">
    <source>
        <dbReference type="ARBA" id="ARBA00022884"/>
    </source>
</evidence>
<evidence type="ECO:0000259" key="12">
    <source>
        <dbReference type="PROSITE" id="PS50860"/>
    </source>
</evidence>
<organism evidence="13 14">
    <name type="scientific">Rhodobacter calidifons</name>
    <dbReference type="NCBI Taxonomy" id="2715277"/>
    <lineage>
        <taxon>Bacteria</taxon>
        <taxon>Pseudomonadati</taxon>
        <taxon>Pseudomonadota</taxon>
        <taxon>Alphaproteobacteria</taxon>
        <taxon>Rhodobacterales</taxon>
        <taxon>Rhodobacter group</taxon>
        <taxon>Rhodobacter</taxon>
    </lineage>
</organism>
<comment type="caution">
    <text evidence="13">The sequence shown here is derived from an EMBL/GenBank/DDBJ whole genome shotgun (WGS) entry which is preliminary data.</text>
</comment>
<evidence type="ECO:0000313" key="14">
    <source>
        <dbReference type="Proteomes" id="UP001515660"/>
    </source>
</evidence>
<comment type="domain">
    <text evidence="11">Consists of three domains; the N-terminal catalytic domain, the editing domain and the C-terminal C-Ala domain. The editing domain removes incorrectly charged amino acids, while the C-Ala domain, along with tRNA(Ala), serves as a bridge to cooperatively bring together the editing and aminoacylation centers thus stimulating deacylation of misacylated tRNAs.</text>
</comment>
<dbReference type="InterPro" id="IPR018165">
    <property type="entry name" value="Ala-tRNA-synth_IIc_core"/>
</dbReference>
<feature type="domain" description="Alanyl-transfer RNA synthetases family profile" evidence="12">
    <location>
        <begin position="2"/>
        <end position="720"/>
    </location>
</feature>
<dbReference type="InterPro" id="IPR023033">
    <property type="entry name" value="Ala_tRNA_ligase_euk/bac"/>
</dbReference>
<keyword evidence="11" id="KW-0963">Cytoplasm</keyword>
<dbReference type="Pfam" id="PF01411">
    <property type="entry name" value="tRNA-synt_2c"/>
    <property type="match status" value="1"/>
</dbReference>
<dbReference type="GO" id="GO:0004813">
    <property type="term" value="F:alanine-tRNA ligase activity"/>
    <property type="evidence" value="ECO:0007669"/>
    <property type="project" value="UniProtKB-EC"/>
</dbReference>
<dbReference type="InterPro" id="IPR012947">
    <property type="entry name" value="tRNA_SAD"/>
</dbReference>
<evidence type="ECO:0000256" key="2">
    <source>
        <dbReference type="ARBA" id="ARBA00022555"/>
    </source>
</evidence>
<proteinExistence type="inferred from homology"/>
<dbReference type="EC" id="6.1.1.7" evidence="11"/>
<evidence type="ECO:0000256" key="1">
    <source>
        <dbReference type="ARBA" id="ARBA00008226"/>
    </source>
</evidence>
<dbReference type="Gene3D" id="6.10.250.550">
    <property type="match status" value="1"/>
</dbReference>
<evidence type="ECO:0000256" key="4">
    <source>
        <dbReference type="ARBA" id="ARBA00022723"/>
    </source>
</evidence>
<comment type="cofactor">
    <cofactor evidence="11">
        <name>Zn(2+)</name>
        <dbReference type="ChEBI" id="CHEBI:29105"/>
    </cofactor>
    <text evidence="11">Binds 1 zinc ion per subunit.</text>
</comment>
<feature type="binding site" evidence="11">
    <location>
        <position position="567"/>
    </location>
    <ligand>
        <name>Zn(2+)</name>
        <dbReference type="ChEBI" id="CHEBI:29105"/>
    </ligand>
</feature>
<dbReference type="InterPro" id="IPR018164">
    <property type="entry name" value="Ala-tRNA-synth_IIc_N"/>
</dbReference>
<dbReference type="InterPro" id="IPR050058">
    <property type="entry name" value="Ala-tRNA_ligase"/>
</dbReference>
<dbReference type="InterPro" id="IPR003156">
    <property type="entry name" value="DHHA1_dom"/>
</dbReference>
<evidence type="ECO:0000313" key="13">
    <source>
        <dbReference type="EMBL" id="NHB77427.1"/>
    </source>
</evidence>
<keyword evidence="2 11" id="KW-0820">tRNA-binding</keyword>
<keyword evidence="8 11" id="KW-0694">RNA-binding</keyword>
<dbReference type="Proteomes" id="UP001515660">
    <property type="component" value="Unassembled WGS sequence"/>
</dbReference>
<dbReference type="InterPro" id="IPR045864">
    <property type="entry name" value="aa-tRNA-synth_II/BPL/LPL"/>
</dbReference>
<gene>
    <name evidence="11 13" type="primary">alaS</name>
    <name evidence="13" type="ORF">G8O29_11830</name>
</gene>
<evidence type="ECO:0000256" key="10">
    <source>
        <dbReference type="ARBA" id="ARBA00023146"/>
    </source>
</evidence>
<keyword evidence="6 11" id="KW-0862">Zinc</keyword>
<dbReference type="PROSITE" id="PS50860">
    <property type="entry name" value="AA_TRNA_LIGASE_II_ALA"/>
    <property type="match status" value="1"/>
</dbReference>
<dbReference type="Gene3D" id="3.10.310.40">
    <property type="match status" value="1"/>
</dbReference>
<dbReference type="SUPFAM" id="SSF55186">
    <property type="entry name" value="ThrRS/AlaRS common domain"/>
    <property type="match status" value="1"/>
</dbReference>
<dbReference type="Gene3D" id="2.40.30.130">
    <property type="match status" value="1"/>
</dbReference>
<dbReference type="Pfam" id="PF02272">
    <property type="entry name" value="DHHA1"/>
    <property type="match status" value="1"/>
</dbReference>
<dbReference type="NCBIfam" id="TIGR00344">
    <property type="entry name" value="alaS"/>
    <property type="match status" value="1"/>
</dbReference>
<evidence type="ECO:0000256" key="5">
    <source>
        <dbReference type="ARBA" id="ARBA00022741"/>
    </source>
</evidence>
<keyword evidence="4 11" id="KW-0479">Metal-binding</keyword>
<dbReference type="Gene3D" id="3.30.54.20">
    <property type="match status" value="1"/>
</dbReference>